<proteinExistence type="predicted"/>
<feature type="compositionally biased region" description="Polar residues" evidence="1">
    <location>
        <begin position="19"/>
        <end position="28"/>
    </location>
</feature>
<dbReference type="EMBL" id="ML976678">
    <property type="protein sequence ID" value="KAF1973874.1"/>
    <property type="molecule type" value="Genomic_DNA"/>
</dbReference>
<dbReference type="AlphaFoldDB" id="A0A6A5V9Q9"/>
<reference evidence="2" key="1">
    <citation type="journal article" date="2020" name="Stud. Mycol.">
        <title>101 Dothideomycetes genomes: a test case for predicting lifestyles and emergence of pathogens.</title>
        <authorList>
            <person name="Haridas S."/>
            <person name="Albert R."/>
            <person name="Binder M."/>
            <person name="Bloem J."/>
            <person name="Labutti K."/>
            <person name="Salamov A."/>
            <person name="Andreopoulos B."/>
            <person name="Baker S."/>
            <person name="Barry K."/>
            <person name="Bills G."/>
            <person name="Bluhm B."/>
            <person name="Cannon C."/>
            <person name="Castanera R."/>
            <person name="Culley D."/>
            <person name="Daum C."/>
            <person name="Ezra D."/>
            <person name="Gonzalez J."/>
            <person name="Henrissat B."/>
            <person name="Kuo A."/>
            <person name="Liang C."/>
            <person name="Lipzen A."/>
            <person name="Lutzoni F."/>
            <person name="Magnuson J."/>
            <person name="Mondo S."/>
            <person name="Nolan M."/>
            <person name="Ohm R."/>
            <person name="Pangilinan J."/>
            <person name="Park H.-J."/>
            <person name="Ramirez L."/>
            <person name="Alfaro M."/>
            <person name="Sun H."/>
            <person name="Tritt A."/>
            <person name="Yoshinaga Y."/>
            <person name="Zwiers L.-H."/>
            <person name="Turgeon B."/>
            <person name="Goodwin S."/>
            <person name="Spatafora J."/>
            <person name="Crous P."/>
            <person name="Grigoriev I."/>
        </authorList>
    </citation>
    <scope>NUCLEOTIDE SEQUENCE</scope>
    <source>
        <strain evidence="2">CBS 107.79</strain>
    </source>
</reference>
<name>A0A6A5V9Q9_9PLEO</name>
<organism evidence="2 3">
    <name type="scientific">Bimuria novae-zelandiae CBS 107.79</name>
    <dbReference type="NCBI Taxonomy" id="1447943"/>
    <lineage>
        <taxon>Eukaryota</taxon>
        <taxon>Fungi</taxon>
        <taxon>Dikarya</taxon>
        <taxon>Ascomycota</taxon>
        <taxon>Pezizomycotina</taxon>
        <taxon>Dothideomycetes</taxon>
        <taxon>Pleosporomycetidae</taxon>
        <taxon>Pleosporales</taxon>
        <taxon>Massarineae</taxon>
        <taxon>Didymosphaeriaceae</taxon>
        <taxon>Bimuria</taxon>
    </lineage>
</organism>
<gene>
    <name evidence="2" type="ORF">BU23DRAFT_125947</name>
</gene>
<feature type="region of interest" description="Disordered" evidence="1">
    <location>
        <begin position="1"/>
        <end position="28"/>
    </location>
</feature>
<sequence length="148" mass="16155">MKAAPQLTRKGKQLHMTMLHSSESGPSQRQSVWGEYQLSIAHAEGAHLLRACRSPTVSFVVAAMLVSTCTCMCMTQWPSASIASLSSARLTWIRIHAQSHAYRDTPGQHRVGSGKFHTGIVLSVRSNDFTNSITMLVGRDRGIFDNGG</sequence>
<evidence type="ECO:0000256" key="1">
    <source>
        <dbReference type="SAM" id="MobiDB-lite"/>
    </source>
</evidence>
<dbReference type="Proteomes" id="UP000800036">
    <property type="component" value="Unassembled WGS sequence"/>
</dbReference>
<protein>
    <submittedName>
        <fullName evidence="2">Uncharacterized protein</fullName>
    </submittedName>
</protein>
<accession>A0A6A5V9Q9</accession>
<evidence type="ECO:0000313" key="3">
    <source>
        <dbReference type="Proteomes" id="UP000800036"/>
    </source>
</evidence>
<keyword evidence="3" id="KW-1185">Reference proteome</keyword>
<evidence type="ECO:0000313" key="2">
    <source>
        <dbReference type="EMBL" id="KAF1973874.1"/>
    </source>
</evidence>